<dbReference type="EMBL" id="VIQT01000020">
    <property type="protein sequence ID" value="NDO40338.1"/>
    <property type="molecule type" value="Genomic_DNA"/>
</dbReference>
<gene>
    <name evidence="1" type="ORF">FMM72_14070</name>
</gene>
<name>A0A845SZH1_9FIRM</name>
<reference evidence="1 2" key="1">
    <citation type="submission" date="2019-06" db="EMBL/GenBank/DDBJ databases">
        <title>Draft genome sequences of 15 bacterial species constituting the stable defined intestinal microbiota of the GM15 gnotobiotic mouse model.</title>
        <authorList>
            <person name="Elie C."/>
            <person name="Mathieu A."/>
            <person name="Saliou A."/>
            <person name="Darnaud M."/>
            <person name="Leulier F."/>
            <person name="Tamellini A."/>
        </authorList>
    </citation>
    <scope>NUCLEOTIDE SEQUENCE [LARGE SCALE GENOMIC DNA]</scope>
    <source>
        <strain evidence="1 2">JM4-15</strain>
    </source>
</reference>
<evidence type="ECO:0000313" key="1">
    <source>
        <dbReference type="EMBL" id="NDO40338.1"/>
    </source>
</evidence>
<sequence length="393" mass="45601">MGGEHMKRWTPEDEEILCECWGTMTVAGLCKKLNRSKNAIMVRVNRLGLPPYLESGEYVTMRQLILALGHSGSSGSYKIKSWIQNRGFPVRNKRHTEKVVKVVFLDEFWEWAEKNRSFLDFSRMEPLALGEEPDWLAEQRRKDFKAYALQRKEPWTVDEDSRLKMLLKQHKYGYAELSEMLRRSTGAIQRRCTDLGLKERPVKADNRGPDATWTEDDFSILADGIQNGDSYMLIGQVLGKSEKAVRGKVYSVYLTENADKVRAYMGDGPWGYGAPEPTVKQAVHLSRTRAEVKRNLSILDALLRKRINDLGYDPYWQRFMCMNWDDIRGCSAGCANCDSCTEFHRIPPQYCARCGSTFYERRENRFCSACRTARKKQAQRRWCRMNGYSRKET</sequence>
<accession>A0A845SZH1</accession>
<protein>
    <recommendedName>
        <fullName evidence="3">Myb-like domain-containing protein</fullName>
    </recommendedName>
</protein>
<dbReference type="Proteomes" id="UP000462501">
    <property type="component" value="Unassembled WGS sequence"/>
</dbReference>
<dbReference type="AlphaFoldDB" id="A0A845SZH1"/>
<evidence type="ECO:0000313" key="2">
    <source>
        <dbReference type="Proteomes" id="UP000462501"/>
    </source>
</evidence>
<organism evidence="1 2">
    <name type="scientific">Anaerotruncus colihominis</name>
    <dbReference type="NCBI Taxonomy" id="169435"/>
    <lineage>
        <taxon>Bacteria</taxon>
        <taxon>Bacillati</taxon>
        <taxon>Bacillota</taxon>
        <taxon>Clostridia</taxon>
        <taxon>Eubacteriales</taxon>
        <taxon>Oscillospiraceae</taxon>
        <taxon>Anaerotruncus</taxon>
    </lineage>
</organism>
<proteinExistence type="predicted"/>
<comment type="caution">
    <text evidence="1">The sequence shown here is derived from an EMBL/GenBank/DDBJ whole genome shotgun (WGS) entry which is preliminary data.</text>
</comment>
<evidence type="ECO:0008006" key="3">
    <source>
        <dbReference type="Google" id="ProtNLM"/>
    </source>
</evidence>